<proteinExistence type="predicted"/>
<keyword evidence="1" id="KW-0472">Membrane</keyword>
<keyword evidence="1" id="KW-1133">Transmembrane helix</keyword>
<protein>
    <submittedName>
        <fullName evidence="2">Addiction module protein</fullName>
    </submittedName>
</protein>
<feature type="transmembrane region" description="Helical" evidence="1">
    <location>
        <begin position="6"/>
        <end position="23"/>
    </location>
</feature>
<evidence type="ECO:0000313" key="3">
    <source>
        <dbReference type="Proteomes" id="UP000605990"/>
    </source>
</evidence>
<keyword evidence="1" id="KW-0812">Transmembrane</keyword>
<accession>A0ABR7IZA5</accession>
<keyword evidence="3" id="KW-1185">Reference proteome</keyword>
<sequence length="93" mass="11459">MCFYSLLYLGFLYICITNIYNIMDLATRKYNFIQEVFSIENEIFEKLEKILKKEKTEKSEIPLDHKLELEKRLEEYRKNPENVLNWSDLKEKW</sequence>
<evidence type="ECO:0000313" key="2">
    <source>
        <dbReference type="EMBL" id="MBC5835134.1"/>
    </source>
</evidence>
<organism evidence="2 3">
    <name type="scientific">Flavobacterium bernardetii</name>
    <dbReference type="NCBI Taxonomy" id="2813823"/>
    <lineage>
        <taxon>Bacteria</taxon>
        <taxon>Pseudomonadati</taxon>
        <taxon>Bacteroidota</taxon>
        <taxon>Flavobacteriia</taxon>
        <taxon>Flavobacteriales</taxon>
        <taxon>Flavobacteriaceae</taxon>
        <taxon>Flavobacterium</taxon>
    </lineage>
</organism>
<gene>
    <name evidence="2" type="ORF">H8R27_09570</name>
</gene>
<evidence type="ECO:0000256" key="1">
    <source>
        <dbReference type="SAM" id="Phobius"/>
    </source>
</evidence>
<dbReference type="Pfam" id="PF09720">
    <property type="entry name" value="Unstab_antitox"/>
    <property type="match status" value="1"/>
</dbReference>
<dbReference type="EMBL" id="JACRUN010000005">
    <property type="protein sequence ID" value="MBC5835134.1"/>
    <property type="molecule type" value="Genomic_DNA"/>
</dbReference>
<dbReference type="InterPro" id="IPR013406">
    <property type="entry name" value="CHP02574_addiction_mod"/>
</dbReference>
<reference evidence="2 3" key="1">
    <citation type="submission" date="2020-08" db="EMBL/GenBank/DDBJ databases">
        <title>Description of novel Flavobacterium F-408 isolate.</title>
        <authorList>
            <person name="Saticioglu I.B."/>
            <person name="Duman M."/>
            <person name="Altun S."/>
        </authorList>
    </citation>
    <scope>NUCLEOTIDE SEQUENCE [LARGE SCALE GENOMIC DNA]</scope>
    <source>
        <strain evidence="2 3">F-408</strain>
    </source>
</reference>
<name>A0ABR7IZA5_9FLAO</name>
<comment type="caution">
    <text evidence="2">The sequence shown here is derived from an EMBL/GenBank/DDBJ whole genome shotgun (WGS) entry which is preliminary data.</text>
</comment>
<dbReference type="Proteomes" id="UP000605990">
    <property type="component" value="Unassembled WGS sequence"/>
</dbReference>